<dbReference type="EMBL" id="JAPFFM010000006">
    <property type="protein sequence ID" value="KAJ6758360.1"/>
    <property type="molecule type" value="Genomic_DNA"/>
</dbReference>
<reference evidence="2" key="2">
    <citation type="journal article" date="2023" name="Int. J. Mol. Sci.">
        <title>De Novo Assembly and Annotation of 11 Diverse Shrub Willow (Salix) Genomes Reveals Novel Gene Organization in Sex-Linked Regions.</title>
        <authorList>
            <person name="Hyden B."/>
            <person name="Feng K."/>
            <person name="Yates T.B."/>
            <person name="Jawdy S."/>
            <person name="Cereghino C."/>
            <person name="Smart L.B."/>
            <person name="Muchero W."/>
        </authorList>
    </citation>
    <scope>NUCLEOTIDE SEQUENCE</scope>
    <source>
        <tissue evidence="2">Shoot tip</tissue>
    </source>
</reference>
<evidence type="ECO:0000313" key="2">
    <source>
        <dbReference type="EMBL" id="KAJ6758360.1"/>
    </source>
</evidence>
<name>A0A9Q0W0F0_9ROSI</name>
<organism evidence="2 3">
    <name type="scientific">Salix koriyanagi</name>
    <dbReference type="NCBI Taxonomy" id="2511006"/>
    <lineage>
        <taxon>Eukaryota</taxon>
        <taxon>Viridiplantae</taxon>
        <taxon>Streptophyta</taxon>
        <taxon>Embryophyta</taxon>
        <taxon>Tracheophyta</taxon>
        <taxon>Spermatophyta</taxon>
        <taxon>Magnoliopsida</taxon>
        <taxon>eudicotyledons</taxon>
        <taxon>Gunneridae</taxon>
        <taxon>Pentapetalae</taxon>
        <taxon>rosids</taxon>
        <taxon>fabids</taxon>
        <taxon>Malpighiales</taxon>
        <taxon>Salicaceae</taxon>
        <taxon>Saliceae</taxon>
        <taxon>Salix</taxon>
    </lineage>
</organism>
<dbReference type="Proteomes" id="UP001151752">
    <property type="component" value="Chromosome 18"/>
</dbReference>
<sequence length="164" mass="17324">MANPPQPSLGFSITAIPSKPDSSTPQPEKNFVPPPTMLPGASRFPPKLQQDQIPSPSLQNPKLLSPANGVRTGSLVPHLNTPPVFTSPVWPAAVPFRTSPATPQPVAFTSGSTLPTSSSPHFSNGSIELQHQVPFATNDSIPFKESSCALFSARKVFLSLSSSN</sequence>
<gene>
    <name evidence="2" type="ORF">OIU74_025103</name>
</gene>
<dbReference type="AlphaFoldDB" id="A0A9Q0W0F0"/>
<accession>A0A9Q0W0F0</accession>
<keyword evidence="3" id="KW-1185">Reference proteome</keyword>
<feature type="compositionally biased region" description="Polar residues" evidence="1">
    <location>
        <begin position="49"/>
        <end position="62"/>
    </location>
</feature>
<protein>
    <submittedName>
        <fullName evidence="2">Uncharacterized protein</fullName>
    </submittedName>
</protein>
<feature type="compositionally biased region" description="Low complexity" evidence="1">
    <location>
        <begin position="109"/>
        <end position="120"/>
    </location>
</feature>
<comment type="caution">
    <text evidence="2">The sequence shown here is derived from an EMBL/GenBank/DDBJ whole genome shotgun (WGS) entry which is preliminary data.</text>
</comment>
<proteinExistence type="predicted"/>
<evidence type="ECO:0000256" key="1">
    <source>
        <dbReference type="SAM" id="MobiDB-lite"/>
    </source>
</evidence>
<evidence type="ECO:0000313" key="3">
    <source>
        <dbReference type="Proteomes" id="UP001151752"/>
    </source>
</evidence>
<feature type="region of interest" description="Disordered" evidence="1">
    <location>
        <begin position="1"/>
        <end position="77"/>
    </location>
</feature>
<reference evidence="2" key="1">
    <citation type="submission" date="2022-11" db="EMBL/GenBank/DDBJ databases">
        <authorList>
            <person name="Hyden B.L."/>
            <person name="Feng K."/>
            <person name="Yates T."/>
            <person name="Jawdy S."/>
            <person name="Smart L.B."/>
            <person name="Muchero W."/>
        </authorList>
    </citation>
    <scope>NUCLEOTIDE SEQUENCE</scope>
    <source>
        <tissue evidence="2">Shoot tip</tissue>
    </source>
</reference>
<feature type="region of interest" description="Disordered" evidence="1">
    <location>
        <begin position="106"/>
        <end position="125"/>
    </location>
</feature>